<comment type="caution">
    <text evidence="9">The sequence shown here is derived from an EMBL/GenBank/DDBJ whole genome shotgun (WGS) entry which is preliminary data.</text>
</comment>
<dbReference type="GO" id="GO:0004252">
    <property type="term" value="F:serine-type endopeptidase activity"/>
    <property type="evidence" value="ECO:0007669"/>
    <property type="project" value="InterPro"/>
</dbReference>
<dbReference type="EMBL" id="DVOG01000125">
    <property type="protein sequence ID" value="HIV04440.1"/>
    <property type="molecule type" value="Genomic_DNA"/>
</dbReference>
<evidence type="ECO:0000256" key="2">
    <source>
        <dbReference type="ARBA" id="ARBA00009045"/>
    </source>
</evidence>
<dbReference type="InterPro" id="IPR050925">
    <property type="entry name" value="Rhomboid_protease_S54"/>
</dbReference>
<feature type="transmembrane region" description="Helical" evidence="7">
    <location>
        <begin position="160"/>
        <end position="186"/>
    </location>
</feature>
<evidence type="ECO:0000256" key="6">
    <source>
        <dbReference type="ARBA" id="ARBA00023136"/>
    </source>
</evidence>
<evidence type="ECO:0000256" key="7">
    <source>
        <dbReference type="SAM" id="Phobius"/>
    </source>
</evidence>
<feature type="transmembrane region" description="Helical" evidence="7">
    <location>
        <begin position="206"/>
        <end position="225"/>
    </location>
</feature>
<dbReference type="InterPro" id="IPR035952">
    <property type="entry name" value="Rhomboid-like_sf"/>
</dbReference>
<sequence length="241" mass="25344">MTRFPTYAELRSCAKAFRERSATNRFIIVCALVFAAQALGLFFAEAFALNPFWVRSGCLLNFLSYGFLHGGFWHLALNMLALYFAGNAVERYDSGGNATAVFLGGIAVGGLAWLGVVEAVAAAPAPGAMSPHTLVGASAGVAALFSYFSVAHRDSELRAMLFFVLPVRMPAWALFAAIAGISLLGLVFSEIPSLSGGASGGSGPHVVAHSAHLGGALFGAGYALAAERLRKRFGNVCCFRR</sequence>
<reference evidence="9" key="2">
    <citation type="journal article" date="2021" name="PeerJ">
        <title>Extensive microbial diversity within the chicken gut microbiome revealed by metagenomics and culture.</title>
        <authorList>
            <person name="Gilroy R."/>
            <person name="Ravi A."/>
            <person name="Getino M."/>
            <person name="Pursley I."/>
            <person name="Horton D.L."/>
            <person name="Alikhan N.F."/>
            <person name="Baker D."/>
            <person name="Gharbi K."/>
            <person name="Hall N."/>
            <person name="Watson M."/>
            <person name="Adriaenssens E.M."/>
            <person name="Foster-Nyarko E."/>
            <person name="Jarju S."/>
            <person name="Secka A."/>
            <person name="Antonio M."/>
            <person name="Oren A."/>
            <person name="Chaudhuri R.R."/>
            <person name="La Ragione R."/>
            <person name="Hildebrand F."/>
            <person name="Pallen M.J."/>
        </authorList>
    </citation>
    <scope>NUCLEOTIDE SEQUENCE</scope>
    <source>
        <strain evidence="9">10669</strain>
    </source>
</reference>
<keyword evidence="6 7" id="KW-0472">Membrane</keyword>
<keyword evidence="5 7" id="KW-1133">Transmembrane helix</keyword>
<protein>
    <submittedName>
        <fullName evidence="9">Rhomboid family intramembrane serine protease</fullName>
    </submittedName>
</protein>
<name>A0A9D1NJV4_9BACT</name>
<evidence type="ECO:0000256" key="1">
    <source>
        <dbReference type="ARBA" id="ARBA00004141"/>
    </source>
</evidence>
<dbReference type="InterPro" id="IPR022764">
    <property type="entry name" value="Peptidase_S54_rhomboid_dom"/>
</dbReference>
<organism evidence="9 10">
    <name type="scientific">Candidatus Spyradosoma merdigallinarum</name>
    <dbReference type="NCBI Taxonomy" id="2840950"/>
    <lineage>
        <taxon>Bacteria</taxon>
        <taxon>Pseudomonadati</taxon>
        <taxon>Verrucomicrobiota</taxon>
        <taxon>Opitutia</taxon>
        <taxon>Opitutia incertae sedis</taxon>
        <taxon>Candidatus Spyradosoma</taxon>
    </lineage>
</organism>
<feature type="transmembrane region" description="Helical" evidence="7">
    <location>
        <begin position="97"/>
        <end position="116"/>
    </location>
</feature>
<dbReference type="GO" id="GO:0006508">
    <property type="term" value="P:proteolysis"/>
    <property type="evidence" value="ECO:0007669"/>
    <property type="project" value="UniProtKB-KW"/>
</dbReference>
<feature type="transmembrane region" description="Helical" evidence="7">
    <location>
        <begin position="26"/>
        <end position="50"/>
    </location>
</feature>
<dbReference type="AlphaFoldDB" id="A0A9D1NJV4"/>
<dbReference type="Gene3D" id="1.20.1540.10">
    <property type="entry name" value="Rhomboid-like"/>
    <property type="match status" value="1"/>
</dbReference>
<dbReference type="PANTHER" id="PTHR43731">
    <property type="entry name" value="RHOMBOID PROTEASE"/>
    <property type="match status" value="1"/>
</dbReference>
<feature type="transmembrane region" description="Helical" evidence="7">
    <location>
        <begin position="128"/>
        <end position="148"/>
    </location>
</feature>
<comment type="subcellular location">
    <subcellularLocation>
        <location evidence="1">Membrane</location>
        <topology evidence="1">Multi-pass membrane protein</topology>
    </subcellularLocation>
</comment>
<gene>
    <name evidence="9" type="ORF">IAC75_04740</name>
</gene>
<keyword evidence="9" id="KW-0645">Protease</keyword>
<dbReference type="Proteomes" id="UP000886812">
    <property type="component" value="Unassembled WGS sequence"/>
</dbReference>
<evidence type="ECO:0000256" key="3">
    <source>
        <dbReference type="ARBA" id="ARBA00022692"/>
    </source>
</evidence>
<dbReference type="Pfam" id="PF01694">
    <property type="entry name" value="Rhomboid"/>
    <property type="match status" value="1"/>
</dbReference>
<reference evidence="9" key="1">
    <citation type="submission" date="2020-10" db="EMBL/GenBank/DDBJ databases">
        <authorList>
            <person name="Gilroy R."/>
        </authorList>
    </citation>
    <scope>NUCLEOTIDE SEQUENCE</scope>
    <source>
        <strain evidence="9">10669</strain>
    </source>
</reference>
<proteinExistence type="inferred from homology"/>
<keyword evidence="3 7" id="KW-0812">Transmembrane</keyword>
<evidence type="ECO:0000313" key="10">
    <source>
        <dbReference type="Proteomes" id="UP000886812"/>
    </source>
</evidence>
<keyword evidence="4" id="KW-0378">Hydrolase</keyword>
<dbReference type="SUPFAM" id="SSF144091">
    <property type="entry name" value="Rhomboid-like"/>
    <property type="match status" value="1"/>
</dbReference>
<accession>A0A9D1NJV4</accession>
<dbReference type="GO" id="GO:0016020">
    <property type="term" value="C:membrane"/>
    <property type="evidence" value="ECO:0007669"/>
    <property type="project" value="UniProtKB-SubCell"/>
</dbReference>
<evidence type="ECO:0000256" key="4">
    <source>
        <dbReference type="ARBA" id="ARBA00022801"/>
    </source>
</evidence>
<comment type="similarity">
    <text evidence="2">Belongs to the peptidase S54 family.</text>
</comment>
<evidence type="ECO:0000256" key="5">
    <source>
        <dbReference type="ARBA" id="ARBA00022989"/>
    </source>
</evidence>
<feature type="domain" description="Peptidase S54 rhomboid" evidence="8">
    <location>
        <begin position="60"/>
        <end position="224"/>
    </location>
</feature>
<dbReference type="PANTHER" id="PTHR43731:SF14">
    <property type="entry name" value="PRESENILIN-ASSOCIATED RHOMBOID-LIKE PROTEIN, MITOCHONDRIAL"/>
    <property type="match status" value="1"/>
</dbReference>
<evidence type="ECO:0000259" key="8">
    <source>
        <dbReference type="Pfam" id="PF01694"/>
    </source>
</evidence>
<evidence type="ECO:0000313" key="9">
    <source>
        <dbReference type="EMBL" id="HIV04440.1"/>
    </source>
</evidence>
<feature type="transmembrane region" description="Helical" evidence="7">
    <location>
        <begin position="62"/>
        <end position="85"/>
    </location>
</feature>